<evidence type="ECO:0000259" key="1">
    <source>
        <dbReference type="Pfam" id="PF21841"/>
    </source>
</evidence>
<reference evidence="2 3" key="1">
    <citation type="journal article" date="2020" name="Biotechnol. Biofuels">
        <title>New insights from the biogas microbiome by comprehensive genome-resolved metagenomics of nearly 1600 species originating from multiple anaerobic digesters.</title>
        <authorList>
            <person name="Campanaro S."/>
            <person name="Treu L."/>
            <person name="Rodriguez-R L.M."/>
            <person name="Kovalovszki A."/>
            <person name="Ziels R.M."/>
            <person name="Maus I."/>
            <person name="Zhu X."/>
            <person name="Kougias P.G."/>
            <person name="Basile A."/>
            <person name="Luo G."/>
            <person name="Schluter A."/>
            <person name="Konstantinidis K.T."/>
            <person name="Angelidaki I."/>
        </authorList>
    </citation>
    <scope>NUCLEOTIDE SEQUENCE [LARGE SCALE GENOMIC DNA]</scope>
    <source>
        <strain evidence="2">AS27yjCOA_61</strain>
    </source>
</reference>
<evidence type="ECO:0000313" key="2">
    <source>
        <dbReference type="EMBL" id="NLH36120.1"/>
    </source>
</evidence>
<protein>
    <recommendedName>
        <fullName evidence="1">DUF6900 domain-containing protein</fullName>
    </recommendedName>
</protein>
<accession>A0A847J6I9</accession>
<name>A0A847J6I9_9LACT</name>
<feature type="domain" description="DUF6900" evidence="1">
    <location>
        <begin position="5"/>
        <end position="58"/>
    </location>
</feature>
<sequence length="70" mass="8189">MAKVSKRKIYNIAKQHIVGLPERGDLKTRYNDREDFLDIAVWCLEDALVAAYERGRKDAENERHNQKTNS</sequence>
<dbReference type="Proteomes" id="UP000559962">
    <property type="component" value="Unassembled WGS sequence"/>
</dbReference>
<organism evidence="2 3">
    <name type="scientific">Pseudolactococcus chungangensis</name>
    <dbReference type="NCBI Taxonomy" id="451457"/>
    <lineage>
        <taxon>Bacteria</taxon>
        <taxon>Bacillati</taxon>
        <taxon>Bacillota</taxon>
        <taxon>Bacilli</taxon>
        <taxon>Lactobacillales</taxon>
        <taxon>Streptococcaceae</taxon>
        <taxon>Pseudolactococcus</taxon>
    </lineage>
</organism>
<dbReference type="InterPro" id="IPR054195">
    <property type="entry name" value="DUF6900"/>
</dbReference>
<dbReference type="EMBL" id="JAAYVO010000120">
    <property type="protein sequence ID" value="NLH36120.1"/>
    <property type="molecule type" value="Genomic_DNA"/>
</dbReference>
<dbReference type="Pfam" id="PF21841">
    <property type="entry name" value="DUF6900"/>
    <property type="match status" value="1"/>
</dbReference>
<evidence type="ECO:0000313" key="3">
    <source>
        <dbReference type="Proteomes" id="UP000559962"/>
    </source>
</evidence>
<gene>
    <name evidence="2" type="ORF">GX453_08930</name>
</gene>
<proteinExistence type="predicted"/>
<comment type="caution">
    <text evidence="2">The sequence shown here is derived from an EMBL/GenBank/DDBJ whole genome shotgun (WGS) entry which is preliminary data.</text>
</comment>
<dbReference type="AlphaFoldDB" id="A0A847J6I9"/>